<dbReference type="Proteomes" id="UP000029665">
    <property type="component" value="Unassembled WGS sequence"/>
</dbReference>
<feature type="compositionally biased region" description="Low complexity" evidence="1">
    <location>
        <begin position="94"/>
        <end position="106"/>
    </location>
</feature>
<dbReference type="OrthoDB" id="2745879at2759"/>
<evidence type="ECO:0000256" key="1">
    <source>
        <dbReference type="SAM" id="MobiDB-lite"/>
    </source>
</evidence>
<dbReference type="AlphaFoldDB" id="A0A060S9X6"/>
<evidence type="ECO:0000313" key="3">
    <source>
        <dbReference type="Proteomes" id="UP000029665"/>
    </source>
</evidence>
<evidence type="ECO:0000313" key="2">
    <source>
        <dbReference type="EMBL" id="CDO71036.1"/>
    </source>
</evidence>
<feature type="region of interest" description="Disordered" evidence="1">
    <location>
        <begin position="33"/>
        <end position="71"/>
    </location>
</feature>
<dbReference type="EMBL" id="CCBP010000097">
    <property type="protein sequence ID" value="CDO71036.1"/>
    <property type="molecule type" value="Genomic_DNA"/>
</dbReference>
<accession>A0A060S9X6</accession>
<name>A0A060S9X6_PYCCI</name>
<reference evidence="2" key="1">
    <citation type="submission" date="2014-01" db="EMBL/GenBank/DDBJ databases">
        <title>The genome of the white-rot fungus Pycnoporus cinnabarinus: a basidiomycete model with a versatile arsenal for lignocellulosic biomass breakdown.</title>
        <authorList>
            <person name="Levasseur A."/>
            <person name="Lomascolo A."/>
            <person name="Ruiz-Duenas F.J."/>
            <person name="Uzan E."/>
            <person name="Piumi F."/>
            <person name="Kues U."/>
            <person name="Ram A.F.J."/>
            <person name="Murat C."/>
            <person name="Haon M."/>
            <person name="Benoit I."/>
            <person name="Arfi Y."/>
            <person name="Chevret D."/>
            <person name="Drula E."/>
            <person name="Kwon M.J."/>
            <person name="Gouret P."/>
            <person name="Lesage-Meessen L."/>
            <person name="Lombard V."/>
            <person name="Mariette J."/>
            <person name="Noirot C."/>
            <person name="Park J."/>
            <person name="Patyshakuliyeva A."/>
            <person name="Wieneger R.A.B."/>
            <person name="Wosten H.A.B."/>
            <person name="Martin F."/>
            <person name="Coutinho P.M."/>
            <person name="de Vries R."/>
            <person name="Martinez A.T."/>
            <person name="Klopp C."/>
            <person name="Pontarotti P."/>
            <person name="Henrissat B."/>
            <person name="Record E."/>
        </authorList>
    </citation>
    <scope>NUCLEOTIDE SEQUENCE [LARGE SCALE GENOMIC DNA]</scope>
    <source>
        <strain evidence="2">BRFM137</strain>
    </source>
</reference>
<feature type="compositionally biased region" description="Pro residues" evidence="1">
    <location>
        <begin position="50"/>
        <end position="63"/>
    </location>
</feature>
<keyword evidence="3" id="KW-1185">Reference proteome</keyword>
<gene>
    <name evidence="2" type="ORF">BN946_scf184844.g40</name>
</gene>
<organism evidence="2 3">
    <name type="scientific">Pycnoporus cinnabarinus</name>
    <name type="common">Cinnabar-red polypore</name>
    <name type="synonym">Trametes cinnabarina</name>
    <dbReference type="NCBI Taxonomy" id="5643"/>
    <lineage>
        <taxon>Eukaryota</taxon>
        <taxon>Fungi</taxon>
        <taxon>Dikarya</taxon>
        <taxon>Basidiomycota</taxon>
        <taxon>Agaricomycotina</taxon>
        <taxon>Agaricomycetes</taxon>
        <taxon>Polyporales</taxon>
        <taxon>Polyporaceae</taxon>
        <taxon>Trametes</taxon>
    </lineage>
</organism>
<sequence>MADKGLFGHMTRPPAPAPSALVHVGGGVLTAVDSYKPQCGRPTESQTGHRPPPPSHRISPPLPHPRRRRRVSSTCPTAIWLEQLVTNADMYTHSSSSSGSNWSVVSDTPSTPSHAPRSVAYGGLPQTPRTPYTPPTPIFPGLPGYCSPYETSKHNIAHGLMTPPDSPDKVARNRIHFHPSLDAGAQPYPFDVRKGTTFNSHTAHAPAINHPVRRLVLYVSRDVTVEIASGGVPTLADFVAQLVRGLQSPDPVYAGRTKSSALGDGVWFAGLTLQTIDRDTAYCVLHTRPKP</sequence>
<dbReference type="OMA" id="ARNRIHF"/>
<protein>
    <submittedName>
        <fullName evidence="2">Uncharacterized protein</fullName>
    </submittedName>
</protein>
<proteinExistence type="predicted"/>
<dbReference type="HOGENOM" id="CLU_956901_0_0_1"/>
<comment type="caution">
    <text evidence="2">The sequence shown here is derived from an EMBL/GenBank/DDBJ whole genome shotgun (WGS) entry which is preliminary data.</text>
</comment>
<feature type="region of interest" description="Disordered" evidence="1">
    <location>
        <begin position="91"/>
        <end position="130"/>
    </location>
</feature>